<proteinExistence type="predicted"/>
<name>A0ABD5RA87_9EURY</name>
<dbReference type="Pfam" id="PF12849">
    <property type="entry name" value="PBP_like_2"/>
    <property type="match status" value="1"/>
</dbReference>
<dbReference type="PROSITE" id="PS51318">
    <property type="entry name" value="TAT"/>
    <property type="match status" value="1"/>
</dbReference>
<evidence type="ECO:0000259" key="4">
    <source>
        <dbReference type="Pfam" id="PF12849"/>
    </source>
</evidence>
<dbReference type="InterPro" id="IPR011862">
    <property type="entry name" value="Phos-bd"/>
</dbReference>
<keyword evidence="1" id="KW-0813">Transport</keyword>
<feature type="region of interest" description="Disordered" evidence="3">
    <location>
        <begin position="1"/>
        <end position="24"/>
    </location>
</feature>
<dbReference type="EMBL" id="JBHSKX010000001">
    <property type="protein sequence ID" value="MFC5366887.1"/>
    <property type="molecule type" value="Genomic_DNA"/>
</dbReference>
<accession>A0ABD5RA87</accession>
<evidence type="ECO:0000256" key="2">
    <source>
        <dbReference type="ARBA" id="ARBA00022729"/>
    </source>
</evidence>
<dbReference type="RefSeq" id="WP_227227779.1">
    <property type="nucleotide sequence ID" value="NZ_JAJCVJ010000001.1"/>
</dbReference>
<evidence type="ECO:0000256" key="3">
    <source>
        <dbReference type="SAM" id="MobiDB-lite"/>
    </source>
</evidence>
<keyword evidence="2" id="KW-0732">Signal</keyword>
<feature type="compositionally biased region" description="Polar residues" evidence="3">
    <location>
        <begin position="10"/>
        <end position="21"/>
    </location>
</feature>
<comment type="caution">
    <text evidence="5">The sequence shown here is derived from an EMBL/GenBank/DDBJ whole genome shotgun (WGS) entry which is preliminary data.</text>
</comment>
<dbReference type="InterPro" id="IPR024370">
    <property type="entry name" value="PBP_domain"/>
</dbReference>
<keyword evidence="6" id="KW-1185">Reference proteome</keyword>
<dbReference type="NCBIfam" id="TIGR02136">
    <property type="entry name" value="ptsS_2"/>
    <property type="match status" value="1"/>
</dbReference>
<dbReference type="PANTHER" id="PTHR30570">
    <property type="entry name" value="PERIPLASMIC PHOSPHATE BINDING COMPONENT OF PHOSPHATE ABC TRANSPORTER"/>
    <property type="match status" value="1"/>
</dbReference>
<protein>
    <submittedName>
        <fullName evidence="5">Phosphate ABC transporter substrate-binding protein PstS family protein</fullName>
    </submittedName>
</protein>
<evidence type="ECO:0000256" key="1">
    <source>
        <dbReference type="ARBA" id="ARBA00022448"/>
    </source>
</evidence>
<evidence type="ECO:0000313" key="6">
    <source>
        <dbReference type="Proteomes" id="UP001596201"/>
    </source>
</evidence>
<dbReference type="SUPFAM" id="SSF53850">
    <property type="entry name" value="Periplasmic binding protein-like II"/>
    <property type="match status" value="1"/>
</dbReference>
<organism evidence="5 6">
    <name type="scientific">Salinirubrum litoreum</name>
    <dbReference type="NCBI Taxonomy" id="1126234"/>
    <lineage>
        <taxon>Archaea</taxon>
        <taxon>Methanobacteriati</taxon>
        <taxon>Methanobacteriota</taxon>
        <taxon>Stenosarchaea group</taxon>
        <taxon>Halobacteria</taxon>
        <taxon>Halobacteriales</taxon>
        <taxon>Haloferacaceae</taxon>
        <taxon>Salinirubrum</taxon>
    </lineage>
</organism>
<gene>
    <name evidence="5" type="ORF">ACFPJ5_08030</name>
</gene>
<dbReference type="InterPro" id="IPR006311">
    <property type="entry name" value="TAT_signal"/>
</dbReference>
<dbReference type="InterPro" id="IPR050811">
    <property type="entry name" value="Phosphate_ABC_transporter"/>
</dbReference>
<feature type="domain" description="PBP" evidence="4">
    <location>
        <begin position="56"/>
        <end position="306"/>
    </location>
</feature>
<dbReference type="AlphaFoldDB" id="A0ABD5RA87"/>
<dbReference type="PANTHER" id="PTHR30570:SF1">
    <property type="entry name" value="PHOSPHATE-BINDING PROTEIN PSTS"/>
    <property type="match status" value="1"/>
</dbReference>
<reference evidence="5 6" key="1">
    <citation type="journal article" date="2019" name="Int. J. Syst. Evol. Microbiol.">
        <title>The Global Catalogue of Microorganisms (GCM) 10K type strain sequencing project: providing services to taxonomists for standard genome sequencing and annotation.</title>
        <authorList>
            <consortium name="The Broad Institute Genomics Platform"/>
            <consortium name="The Broad Institute Genome Sequencing Center for Infectious Disease"/>
            <person name="Wu L."/>
            <person name="Ma J."/>
        </authorList>
    </citation>
    <scope>NUCLEOTIDE SEQUENCE [LARGE SCALE GENOMIC DNA]</scope>
    <source>
        <strain evidence="5 6">CGMCC 1.12237</strain>
    </source>
</reference>
<evidence type="ECO:0000313" key="5">
    <source>
        <dbReference type="EMBL" id="MFC5366887.1"/>
    </source>
</evidence>
<dbReference type="Proteomes" id="UP001596201">
    <property type="component" value="Unassembled WGS sequence"/>
</dbReference>
<sequence length="342" mass="36921">MTKTRLRQPSEPTGEQGSFHTATDHRLSRRTFVAGAGLVGATALAGCLGTDTADAGSLSGEVAIAGSSTVFPVSVAVAEEFRAEYPDVQVSVDSTGTGGGFGNFFCEGLTQINDASRPIQPEEEQQCADNGVTPLEFQVAIDALTVVVNAEADWVDCMTVDELRRVWEPNGAERWSDIRPEWPDEEFELYGAAPTSGTFDYLTEAIVGEEDSHREDYQATEQDNTIVTGVAGSRYAMGYFGYAYFVGNDDANIKAISVDDGAGCVAPSLETAKAGEYSPLSRPLFIYVSQESLSRLEVQEFVRFYLESSGTSLISDVGYVPMPEEDVQANLDRFESIVAQVE</sequence>
<dbReference type="CDD" id="cd13654">
    <property type="entry name" value="PBP2_phosphate_like_2"/>
    <property type="match status" value="1"/>
</dbReference>
<dbReference type="Gene3D" id="3.40.190.10">
    <property type="entry name" value="Periplasmic binding protein-like II"/>
    <property type="match status" value="2"/>
</dbReference>